<evidence type="ECO:0000313" key="1">
    <source>
        <dbReference type="EMBL" id="VAW94956.1"/>
    </source>
</evidence>
<proteinExistence type="predicted"/>
<organism evidence="1">
    <name type="scientific">hydrothermal vent metagenome</name>
    <dbReference type="NCBI Taxonomy" id="652676"/>
    <lineage>
        <taxon>unclassified sequences</taxon>
        <taxon>metagenomes</taxon>
        <taxon>ecological metagenomes</taxon>
    </lineage>
</organism>
<gene>
    <name evidence="1" type="ORF">MNBD_GAMMA20-645</name>
</gene>
<dbReference type="AlphaFoldDB" id="A0A3B1AQJ8"/>
<name>A0A3B1AQJ8_9ZZZZ</name>
<accession>A0A3B1AQJ8</accession>
<protein>
    <submittedName>
        <fullName evidence="1">Uncharacterized protein</fullName>
    </submittedName>
</protein>
<sequence>MEQADSRTISGVEGRIAQLEGSITNLMATIDTRLTALEKAQRIQKTTKKKKPLWVPALPFSLLSVDYSDNDLTPYSAIQGDLRHLSSGETLHKWTLISNRRPSVTGTA</sequence>
<reference evidence="1" key="1">
    <citation type="submission" date="2018-06" db="EMBL/GenBank/DDBJ databases">
        <authorList>
            <person name="Zhirakovskaya E."/>
        </authorList>
    </citation>
    <scope>NUCLEOTIDE SEQUENCE</scope>
</reference>
<dbReference type="EMBL" id="UOFU01000062">
    <property type="protein sequence ID" value="VAW94956.1"/>
    <property type="molecule type" value="Genomic_DNA"/>
</dbReference>